<proteinExistence type="predicted"/>
<reference evidence="2" key="1">
    <citation type="journal article" date="2019" name="Science">
        <title>Mutation of a bHLH transcription factor allowed almond domestication.</title>
        <authorList>
            <person name="Sanchez-Perez R."/>
            <person name="Pavan S."/>
            <person name="Mazzeo R."/>
            <person name="Moldovan C."/>
            <person name="Aiese Cigliano R."/>
            <person name="Del Cueto J."/>
            <person name="Ricciardi F."/>
            <person name="Lotti C."/>
            <person name="Ricciardi L."/>
            <person name="Dicenta F."/>
            <person name="Lopez-Marques R.L."/>
            <person name="Lindberg Moller B."/>
        </authorList>
    </citation>
    <scope>NUCLEOTIDE SEQUENCE</scope>
</reference>
<evidence type="ECO:0000313" key="2">
    <source>
        <dbReference type="EMBL" id="BBH01648.1"/>
    </source>
</evidence>
<evidence type="ECO:0000256" key="1">
    <source>
        <dbReference type="SAM" id="MobiDB-lite"/>
    </source>
</evidence>
<organism evidence="2">
    <name type="scientific">Prunus dulcis</name>
    <name type="common">Almond</name>
    <name type="synonym">Amygdalus dulcis</name>
    <dbReference type="NCBI Taxonomy" id="3755"/>
    <lineage>
        <taxon>Eukaryota</taxon>
        <taxon>Viridiplantae</taxon>
        <taxon>Streptophyta</taxon>
        <taxon>Embryophyta</taxon>
        <taxon>Tracheophyta</taxon>
        <taxon>Spermatophyta</taxon>
        <taxon>Magnoliopsida</taxon>
        <taxon>eudicotyledons</taxon>
        <taxon>Gunneridae</taxon>
        <taxon>Pentapetalae</taxon>
        <taxon>rosids</taxon>
        <taxon>fabids</taxon>
        <taxon>Rosales</taxon>
        <taxon>Rosaceae</taxon>
        <taxon>Amygdaloideae</taxon>
        <taxon>Amygdaleae</taxon>
        <taxon>Prunus</taxon>
    </lineage>
</organism>
<dbReference type="EMBL" id="AP019300">
    <property type="protein sequence ID" value="BBH01648.1"/>
    <property type="molecule type" value="Genomic_DNA"/>
</dbReference>
<feature type="region of interest" description="Disordered" evidence="1">
    <location>
        <begin position="1"/>
        <end position="46"/>
    </location>
</feature>
<feature type="compositionally biased region" description="Basic residues" evidence="1">
    <location>
        <begin position="1"/>
        <end position="10"/>
    </location>
</feature>
<sequence length="145" mass="16620">MDRSRRHLRATRSPARAPSPPPWSRRSSPTSRRPWHAWKRSETADFRRSSLELPVARSPPFLNQISRAPGVRLISRRDPREVQLARTSSLRRTKETTRAISLAPAPPPKCRISLISETVWQVEDFGYGQNIGETLPNFRQKSEGN</sequence>
<protein>
    <submittedName>
        <fullName evidence="2">Uncharacterized protein</fullName>
    </submittedName>
</protein>
<gene>
    <name evidence="2" type="ORF">Prudu_011980</name>
</gene>
<name>A0A4Y1RCP5_PRUDU</name>
<accession>A0A4Y1RCP5</accession>
<dbReference type="AlphaFoldDB" id="A0A4Y1RCP5"/>